<proteinExistence type="predicted"/>
<dbReference type="PANTHER" id="PTHR40518">
    <property type="entry name" value="ACETOACETATE DECARBOXYLASE"/>
    <property type="match status" value="1"/>
</dbReference>
<feature type="region of interest" description="Disordered" evidence="1">
    <location>
        <begin position="343"/>
        <end position="362"/>
    </location>
</feature>
<evidence type="ECO:0000313" key="3">
    <source>
        <dbReference type="Proteomes" id="UP000777482"/>
    </source>
</evidence>
<dbReference type="PANTHER" id="PTHR40518:SF1">
    <property type="entry name" value="ACETOACETATE DECARBOXYLASE"/>
    <property type="match status" value="1"/>
</dbReference>
<accession>A0A9P7B5F5</accession>
<reference evidence="2 3" key="1">
    <citation type="submission" date="2020-11" db="EMBL/GenBank/DDBJ databases">
        <title>Kefir isolates.</title>
        <authorList>
            <person name="Marcisauskas S."/>
            <person name="Kim Y."/>
            <person name="Blasche S."/>
        </authorList>
    </citation>
    <scope>NUCLEOTIDE SEQUENCE [LARGE SCALE GENOMIC DNA]</scope>
    <source>
        <strain evidence="2 3">KR</strain>
    </source>
</reference>
<dbReference type="Gene3D" id="2.40.400.10">
    <property type="entry name" value="Acetoacetate decarboxylase-like"/>
    <property type="match status" value="1"/>
</dbReference>
<evidence type="ECO:0000313" key="2">
    <source>
        <dbReference type="EMBL" id="KAG0659055.1"/>
    </source>
</evidence>
<dbReference type="Proteomes" id="UP000777482">
    <property type="component" value="Unassembled WGS sequence"/>
</dbReference>
<feature type="compositionally biased region" description="Polar residues" evidence="1">
    <location>
        <begin position="140"/>
        <end position="149"/>
    </location>
</feature>
<feature type="region of interest" description="Disordered" evidence="1">
    <location>
        <begin position="104"/>
        <end position="149"/>
    </location>
</feature>
<feature type="compositionally biased region" description="Low complexity" evidence="1">
    <location>
        <begin position="108"/>
        <end position="117"/>
    </location>
</feature>
<gene>
    <name evidence="2" type="ORF">C6P46_005351</name>
</gene>
<dbReference type="OrthoDB" id="9970474at2759"/>
<dbReference type="SUPFAM" id="SSF160104">
    <property type="entry name" value="Acetoacetate decarboxylase-like"/>
    <property type="match status" value="1"/>
</dbReference>
<dbReference type="EMBL" id="PUHQ01000058">
    <property type="protein sequence ID" value="KAG0659055.1"/>
    <property type="molecule type" value="Genomic_DNA"/>
</dbReference>
<protein>
    <recommendedName>
        <fullName evidence="4">Acetoacetate decarboxylase</fullName>
    </recommendedName>
</protein>
<organism evidence="2 3">
    <name type="scientific">Rhodotorula mucilaginosa</name>
    <name type="common">Yeast</name>
    <name type="synonym">Rhodotorula rubra</name>
    <dbReference type="NCBI Taxonomy" id="5537"/>
    <lineage>
        <taxon>Eukaryota</taxon>
        <taxon>Fungi</taxon>
        <taxon>Dikarya</taxon>
        <taxon>Basidiomycota</taxon>
        <taxon>Pucciniomycotina</taxon>
        <taxon>Microbotryomycetes</taxon>
        <taxon>Sporidiobolales</taxon>
        <taxon>Sporidiobolaceae</taxon>
        <taxon>Rhodotorula</taxon>
    </lineage>
</organism>
<name>A0A9P7B5F5_RHOMI</name>
<keyword evidence="3" id="KW-1185">Reference proteome</keyword>
<evidence type="ECO:0000256" key="1">
    <source>
        <dbReference type="SAM" id="MobiDB-lite"/>
    </source>
</evidence>
<comment type="caution">
    <text evidence="2">The sequence shown here is derived from an EMBL/GenBank/DDBJ whole genome shotgun (WGS) entry which is preliminary data.</text>
</comment>
<dbReference type="InterPro" id="IPR023375">
    <property type="entry name" value="ADC_dom_sf"/>
</dbReference>
<dbReference type="AlphaFoldDB" id="A0A9P7B5F5"/>
<sequence length="428" mass="47084">MRIPNEPVRGVGDRIFGIRDWSTMSRDPPPPTQRQYDAIHALRGVLPLKSPSLTRLGRVAIFCSSNATTADSFGSTRQRDLGKENPRCAYVFLALNARLRTSHMPNLSTSDTSTTTETSRRSGELPQNCDRAGLAGEPKSSLQIHLGTSPTRSRPRLSVLPSIPFALAFCPKPARAQVCLLTSLSHPREGWIIPLHTPFSTTPIPIPPAAYAPLERGTEADQSDRFHGGVGFVMLVRYKTSDVGPYDELIYVPGLFSRRSSSQQQAPVEYFPAITRIYVSTNESVYNGRKNWGIPKHRASFDFTLDPKDPSSTMVRVSPPASSSRTATTPFFACRLRDSALTPPPLPGPTAAGDNASHAETASTKTFLVKPVSKGWSRLASIAPLPREIGGLPMYGDGDNFPRIEPWSKRLNFHMTEFEMQFPIPLEV</sequence>
<evidence type="ECO:0008006" key="4">
    <source>
        <dbReference type="Google" id="ProtNLM"/>
    </source>
</evidence>